<keyword evidence="3" id="KW-1185">Reference proteome</keyword>
<dbReference type="EMBL" id="BAAAEW010000006">
    <property type="protein sequence ID" value="GAA0746894.1"/>
    <property type="molecule type" value="Genomic_DNA"/>
</dbReference>
<sequence length="481" mass="52190">METGMPLQALRWLSSLTFCATAALAQTPPPPEPSASAVMDLLRQAAPQVVPFSAEEIDRVQAGKGLTDCFWVGTVSPATFNILSPDRAVTYWISQFSLPEGAKLVLKGEYPRARYMSFASYNPLGQPVDGLADDGIAPDAGSVNPFRPGAQRLAMPRQFTVNVQARAALQAGVRVDEATRPANTIFVPTGEATYQLWLRVYAPDDGLGPLGGAKLPRPVMTLADGSQVEGDALCRGQVVKDQAVRDFRASKAGNQAMFAVPGAKAPYHPAQPVPRWNGFYNPLLTMASVLINTPFEEARNRMDATRRSGFYGTLDNYYMSAYVDDRYGELLVVQGKAPRTPYTLQGNAVMDANVDLRYWSFCKGRSIHDGAVDACLMDEQVPLDANQRYTLVVSTPANRPANARAECGVAWLPWGVGDGMDNPHGGYIIHRHMKPSPGFTQSLWATQKPGDEAATLGEYYPVPAYQARAGFEALGCPVKKP</sequence>
<keyword evidence="1" id="KW-0732">Signal</keyword>
<feature type="signal peptide" evidence="1">
    <location>
        <begin position="1"/>
        <end position="25"/>
    </location>
</feature>
<feature type="chain" id="PRO_5047199276" description="DUF2961 domain-containing protein" evidence="1">
    <location>
        <begin position="26"/>
        <end position="481"/>
    </location>
</feature>
<evidence type="ECO:0000313" key="2">
    <source>
        <dbReference type="EMBL" id="GAA0746894.1"/>
    </source>
</evidence>
<evidence type="ECO:0000256" key="1">
    <source>
        <dbReference type="SAM" id="SignalP"/>
    </source>
</evidence>
<dbReference type="Proteomes" id="UP001500279">
    <property type="component" value="Unassembled WGS sequence"/>
</dbReference>
<protein>
    <recommendedName>
        <fullName evidence="4">DUF2961 domain-containing protein</fullName>
    </recommendedName>
</protein>
<reference evidence="2 3" key="1">
    <citation type="journal article" date="2019" name="Int. J. Syst. Evol. Microbiol.">
        <title>The Global Catalogue of Microorganisms (GCM) 10K type strain sequencing project: providing services to taxonomists for standard genome sequencing and annotation.</title>
        <authorList>
            <consortium name="The Broad Institute Genomics Platform"/>
            <consortium name="The Broad Institute Genome Sequencing Center for Infectious Disease"/>
            <person name="Wu L."/>
            <person name="Ma J."/>
        </authorList>
    </citation>
    <scope>NUCLEOTIDE SEQUENCE [LARGE SCALE GENOMIC DNA]</scope>
    <source>
        <strain evidence="2 3">JCM 15503</strain>
    </source>
</reference>
<comment type="caution">
    <text evidence="2">The sequence shown here is derived from an EMBL/GenBank/DDBJ whole genome shotgun (WGS) entry which is preliminary data.</text>
</comment>
<evidence type="ECO:0000313" key="3">
    <source>
        <dbReference type="Proteomes" id="UP001500279"/>
    </source>
</evidence>
<name>A0ABN1JUJ4_9BURK</name>
<accession>A0ABN1JUJ4</accession>
<proteinExistence type="predicted"/>
<gene>
    <name evidence="2" type="ORF">GCM10009107_14900</name>
</gene>
<organism evidence="2 3">
    <name type="scientific">Ideonella azotifigens</name>
    <dbReference type="NCBI Taxonomy" id="513160"/>
    <lineage>
        <taxon>Bacteria</taxon>
        <taxon>Pseudomonadati</taxon>
        <taxon>Pseudomonadota</taxon>
        <taxon>Betaproteobacteria</taxon>
        <taxon>Burkholderiales</taxon>
        <taxon>Sphaerotilaceae</taxon>
        <taxon>Ideonella</taxon>
    </lineage>
</organism>
<evidence type="ECO:0008006" key="4">
    <source>
        <dbReference type="Google" id="ProtNLM"/>
    </source>
</evidence>